<feature type="domain" description="Multidrug resistance protein MdtA-like barrel-sandwich hybrid" evidence="5">
    <location>
        <begin position="68"/>
        <end position="211"/>
    </location>
</feature>
<protein>
    <submittedName>
        <fullName evidence="8">Membrane fusion protein, multidrug efflux system</fullName>
    </submittedName>
</protein>
<dbReference type="GO" id="GO:0005886">
    <property type="term" value="C:plasma membrane"/>
    <property type="evidence" value="ECO:0007669"/>
    <property type="project" value="UniProtKB-SubCell"/>
</dbReference>
<dbReference type="GO" id="GO:0022857">
    <property type="term" value="F:transmembrane transporter activity"/>
    <property type="evidence" value="ECO:0007669"/>
    <property type="project" value="InterPro"/>
</dbReference>
<feature type="domain" description="Multidrug resistance protein MdtA-like alpha-helical hairpin" evidence="4">
    <location>
        <begin position="111"/>
        <end position="177"/>
    </location>
</feature>
<sequence>MSPRLSIIAFGLCAAGLSLFLVLRGEAGSTLESASSEAQGPTQVTTMTLAPERVVLIDELPGRVAAYRRVEIRPQVGGIIKKRFAEGGTQVEAGDILFEIDPALLLADRETARAGVTRAEGALEHAQRGLKRAEKLVASKATSRKDYEDALNELTMAQANLAEARAVFHRRQLDLDFATIRSPIKGYVGRTLADEGALASTSSQTELAVVQELDRVYVDLRVPATKLDGLQRAARQGLGPVEILDAEGRPHPRPGKLVLSDVTVDTGTGNTTVRVEVENPGLRLLPGMYVRARLPRGLLPDALLVPEDAVVRNGAGEAQIVVVADDGRAERRDVVLGDAIGRRLVVTSGLKAGEAIVVRGQDRVQDGMSVKRVAATQAVSPATGKL</sequence>
<feature type="domain" description="Multidrug resistance protein MdtA-like beta-barrel" evidence="6">
    <location>
        <begin position="216"/>
        <end position="295"/>
    </location>
</feature>
<dbReference type="RefSeq" id="WP_092816366.1">
    <property type="nucleotide sequence ID" value="NZ_FMVW01000012.1"/>
</dbReference>
<dbReference type="Pfam" id="PF25917">
    <property type="entry name" value="BSH_RND"/>
    <property type="match status" value="1"/>
</dbReference>
<dbReference type="InterPro" id="IPR058625">
    <property type="entry name" value="MdtA-like_BSH"/>
</dbReference>
<dbReference type="Gene3D" id="2.40.50.100">
    <property type="match status" value="1"/>
</dbReference>
<dbReference type="InterPro" id="IPR006143">
    <property type="entry name" value="RND_pump_MFP"/>
</dbReference>
<dbReference type="InterPro" id="IPR058637">
    <property type="entry name" value="YknX-like_C"/>
</dbReference>
<gene>
    <name evidence="8" type="ORF">SAMN03080610_03546</name>
</gene>
<dbReference type="Pfam" id="PF25989">
    <property type="entry name" value="YknX_C"/>
    <property type="match status" value="1"/>
</dbReference>
<evidence type="ECO:0000259" key="7">
    <source>
        <dbReference type="Pfam" id="PF25989"/>
    </source>
</evidence>
<name>A0A1G5P900_AFIMA</name>
<evidence type="ECO:0000256" key="3">
    <source>
        <dbReference type="SAM" id="Coils"/>
    </source>
</evidence>
<dbReference type="Proteomes" id="UP000199347">
    <property type="component" value="Unassembled WGS sequence"/>
</dbReference>
<evidence type="ECO:0000313" key="9">
    <source>
        <dbReference type="Proteomes" id="UP000199347"/>
    </source>
</evidence>
<evidence type="ECO:0000256" key="1">
    <source>
        <dbReference type="ARBA" id="ARBA00004196"/>
    </source>
</evidence>
<dbReference type="SUPFAM" id="SSF111369">
    <property type="entry name" value="HlyD-like secretion proteins"/>
    <property type="match status" value="1"/>
</dbReference>
<dbReference type="Gene3D" id="2.40.420.20">
    <property type="match status" value="1"/>
</dbReference>
<dbReference type="AlphaFoldDB" id="A0A1G5P900"/>
<feature type="coiled-coil region" evidence="3">
    <location>
        <begin position="116"/>
        <end position="167"/>
    </location>
</feature>
<dbReference type="NCBIfam" id="TIGR01730">
    <property type="entry name" value="RND_mfp"/>
    <property type="match status" value="1"/>
</dbReference>
<evidence type="ECO:0000256" key="2">
    <source>
        <dbReference type="ARBA" id="ARBA00009477"/>
    </source>
</evidence>
<dbReference type="EMBL" id="FMVW01000012">
    <property type="protein sequence ID" value="SCZ46047.1"/>
    <property type="molecule type" value="Genomic_DNA"/>
</dbReference>
<feature type="domain" description="YknX-like C-terminal permuted SH3-like" evidence="7">
    <location>
        <begin position="303"/>
        <end position="371"/>
    </location>
</feature>
<dbReference type="Pfam" id="PF25944">
    <property type="entry name" value="Beta-barrel_RND"/>
    <property type="match status" value="1"/>
</dbReference>
<comment type="subcellular location">
    <subcellularLocation>
        <location evidence="1">Cell envelope</location>
    </subcellularLocation>
</comment>
<proteinExistence type="inferred from homology"/>
<dbReference type="FunFam" id="2.40.420.20:FF:000001">
    <property type="entry name" value="Efflux RND transporter periplasmic adaptor subunit"/>
    <property type="match status" value="1"/>
</dbReference>
<dbReference type="Gene3D" id="1.10.287.470">
    <property type="entry name" value="Helix hairpin bin"/>
    <property type="match status" value="1"/>
</dbReference>
<dbReference type="Gene3D" id="2.40.30.170">
    <property type="match status" value="1"/>
</dbReference>
<keyword evidence="9" id="KW-1185">Reference proteome</keyword>
<evidence type="ECO:0000259" key="6">
    <source>
        <dbReference type="Pfam" id="PF25944"/>
    </source>
</evidence>
<dbReference type="InterPro" id="IPR058624">
    <property type="entry name" value="MdtA-like_HH"/>
</dbReference>
<evidence type="ECO:0000259" key="4">
    <source>
        <dbReference type="Pfam" id="PF25876"/>
    </source>
</evidence>
<organism evidence="8 9">
    <name type="scientific">Afifella marina DSM 2698</name>
    <dbReference type="NCBI Taxonomy" id="1120955"/>
    <lineage>
        <taxon>Bacteria</taxon>
        <taxon>Pseudomonadati</taxon>
        <taxon>Pseudomonadota</taxon>
        <taxon>Alphaproteobacteria</taxon>
        <taxon>Hyphomicrobiales</taxon>
        <taxon>Afifellaceae</taxon>
        <taxon>Afifella</taxon>
    </lineage>
</organism>
<dbReference type="InterPro" id="IPR058626">
    <property type="entry name" value="MdtA-like_b-barrel"/>
</dbReference>
<evidence type="ECO:0000313" key="8">
    <source>
        <dbReference type="EMBL" id="SCZ46047.1"/>
    </source>
</evidence>
<keyword evidence="3" id="KW-0175">Coiled coil</keyword>
<accession>A0A1G5P900</accession>
<dbReference type="GO" id="GO:0046677">
    <property type="term" value="P:response to antibiotic"/>
    <property type="evidence" value="ECO:0007669"/>
    <property type="project" value="TreeGrafter"/>
</dbReference>
<evidence type="ECO:0000259" key="5">
    <source>
        <dbReference type="Pfam" id="PF25917"/>
    </source>
</evidence>
<dbReference type="OrthoDB" id="9816569at2"/>
<comment type="similarity">
    <text evidence="2">Belongs to the membrane fusion protein (MFP) (TC 8.A.1) family.</text>
</comment>
<dbReference type="Pfam" id="PF25876">
    <property type="entry name" value="HH_MFP_RND"/>
    <property type="match status" value="1"/>
</dbReference>
<reference evidence="9" key="1">
    <citation type="submission" date="2016-10" db="EMBL/GenBank/DDBJ databases">
        <authorList>
            <person name="Varghese N."/>
            <person name="Submissions S."/>
        </authorList>
    </citation>
    <scope>NUCLEOTIDE SEQUENCE [LARGE SCALE GENOMIC DNA]</scope>
    <source>
        <strain evidence="9">DSM 2698</strain>
    </source>
</reference>
<dbReference type="PANTHER" id="PTHR30158">
    <property type="entry name" value="ACRA/E-RELATED COMPONENT OF DRUG EFFLUX TRANSPORTER"/>
    <property type="match status" value="1"/>
</dbReference>
<dbReference type="STRING" id="1120955.SAMN03080610_03546"/>
<dbReference type="PANTHER" id="PTHR30158:SF24">
    <property type="entry name" value="HLYD FAMILY SECRETION PROTEIN"/>
    <property type="match status" value="1"/>
</dbReference>